<dbReference type="InterPro" id="IPR019581">
    <property type="entry name" value="Prp8_U5-snRNA-bd"/>
</dbReference>
<evidence type="ECO:0000259" key="4">
    <source>
        <dbReference type="Pfam" id="PF10598"/>
    </source>
</evidence>
<dbReference type="Pfam" id="PF10598">
    <property type="entry name" value="RRM_4"/>
    <property type="match status" value="1"/>
</dbReference>
<evidence type="ECO:0000259" key="3">
    <source>
        <dbReference type="Pfam" id="PF10597"/>
    </source>
</evidence>
<evidence type="ECO:0000259" key="2">
    <source>
        <dbReference type="Pfam" id="PF10596"/>
    </source>
</evidence>
<feature type="domain" description="PRP8" evidence="5">
    <location>
        <begin position="1016"/>
        <end position="1234"/>
    </location>
</feature>
<organism evidence="6 7">
    <name type="scientific">Cardamine amara subsp. amara</name>
    <dbReference type="NCBI Taxonomy" id="228776"/>
    <lineage>
        <taxon>Eukaryota</taxon>
        <taxon>Viridiplantae</taxon>
        <taxon>Streptophyta</taxon>
        <taxon>Embryophyta</taxon>
        <taxon>Tracheophyta</taxon>
        <taxon>Spermatophyta</taxon>
        <taxon>Magnoliopsida</taxon>
        <taxon>eudicotyledons</taxon>
        <taxon>Gunneridae</taxon>
        <taxon>Pentapetalae</taxon>
        <taxon>rosids</taxon>
        <taxon>malvids</taxon>
        <taxon>Brassicales</taxon>
        <taxon>Brassicaceae</taxon>
        <taxon>Cardamineae</taxon>
        <taxon>Cardamine</taxon>
    </lineage>
</organism>
<dbReference type="InterPro" id="IPR021983">
    <property type="entry name" value="PRP8_domainIV"/>
</dbReference>
<dbReference type="Proteomes" id="UP001558713">
    <property type="component" value="Unassembled WGS sequence"/>
</dbReference>
<protein>
    <submittedName>
        <fullName evidence="6">Pre-mRNA-processing-splicing factor 8A</fullName>
    </submittedName>
</protein>
<feature type="domain" description="Pre-mRNA-processing-splicing factor 8 U5-snRNA-binding" evidence="3">
    <location>
        <begin position="510"/>
        <end position="639"/>
    </location>
</feature>
<name>A0ABD0ZPZ7_CARAN</name>
<dbReference type="InterPro" id="IPR043173">
    <property type="entry name" value="Prp8_domainIV_fingers"/>
</dbReference>
<dbReference type="Gene3D" id="3.30.420.230">
    <property type="match status" value="1"/>
</dbReference>
<feature type="domain" description="Pre-mRNA-processing-splicing factor 8 U6-snRNA-binding" evidence="2">
    <location>
        <begin position="709"/>
        <end position="855"/>
    </location>
</feature>
<dbReference type="Pfam" id="PF08082">
    <property type="entry name" value="PRO8NT"/>
    <property type="match status" value="1"/>
</dbReference>
<dbReference type="Gene3D" id="3.90.1570.40">
    <property type="match status" value="1"/>
</dbReference>
<dbReference type="InterPro" id="IPR019582">
    <property type="entry name" value="RRM_spliceosomal_PrP8"/>
</dbReference>
<dbReference type="AlphaFoldDB" id="A0ABD0ZPZ7"/>
<dbReference type="InterPro" id="IPR012591">
    <property type="entry name" value="PRO8NT"/>
</dbReference>
<evidence type="ECO:0000259" key="1">
    <source>
        <dbReference type="Pfam" id="PF08082"/>
    </source>
</evidence>
<keyword evidence="7" id="KW-1185">Reference proteome</keyword>
<dbReference type="PANTHER" id="PTHR11140">
    <property type="entry name" value="PRE-MRNA SPLICING FACTOR PRP8"/>
    <property type="match status" value="1"/>
</dbReference>
<dbReference type="InterPro" id="IPR042516">
    <property type="entry name" value="Prp8_U5-snRNA-bd_sf"/>
</dbReference>
<dbReference type="Gene3D" id="1.20.80.40">
    <property type="match status" value="1"/>
</dbReference>
<dbReference type="Pfam" id="PF12134">
    <property type="entry name" value="PRP8_domainIV"/>
    <property type="match status" value="1"/>
</dbReference>
<dbReference type="PANTHER" id="PTHR11140:SF0">
    <property type="entry name" value="PRE-MRNA-PROCESSING-SPLICING FACTOR 8"/>
    <property type="match status" value="1"/>
</dbReference>
<evidence type="ECO:0000313" key="7">
    <source>
        <dbReference type="Proteomes" id="UP001558713"/>
    </source>
</evidence>
<comment type="caution">
    <text evidence="6">The sequence shown here is derived from an EMBL/GenBank/DDBJ whole genome shotgun (WGS) entry which is preliminary data.</text>
</comment>
<dbReference type="InterPro" id="IPR019580">
    <property type="entry name" value="Prp8_U6-snRNA-bd"/>
</dbReference>
<accession>A0ABD0ZPZ7</accession>
<dbReference type="InterPro" id="IPR043172">
    <property type="entry name" value="Prp8_domainIV_palm"/>
</dbReference>
<dbReference type="InterPro" id="IPR027652">
    <property type="entry name" value="PRP8"/>
</dbReference>
<dbReference type="SUPFAM" id="SSF53098">
    <property type="entry name" value="Ribonuclease H-like"/>
    <property type="match status" value="2"/>
</dbReference>
<dbReference type="Gene3D" id="3.30.43.40">
    <property type="entry name" value="Pre-mRNA-processing-splicing factor 8, U5-snRNA-binding domain"/>
    <property type="match status" value="1"/>
</dbReference>
<dbReference type="Pfam" id="PF10597">
    <property type="entry name" value="U5_2-snRNA_bdg"/>
    <property type="match status" value="1"/>
</dbReference>
<evidence type="ECO:0000313" key="6">
    <source>
        <dbReference type="EMBL" id="KAL1196538.1"/>
    </source>
</evidence>
<dbReference type="Pfam" id="PF10596">
    <property type="entry name" value="U6-snRNA_bdg"/>
    <property type="match status" value="1"/>
</dbReference>
<dbReference type="EMBL" id="JBANAX010000702">
    <property type="protein sequence ID" value="KAL1196538.1"/>
    <property type="molecule type" value="Genomic_DNA"/>
</dbReference>
<feature type="domain" description="RNA recognition motif spliceosomal PrP8" evidence="4">
    <location>
        <begin position="254"/>
        <end position="348"/>
    </location>
</feature>
<gene>
    <name evidence="6" type="ORF">V5N11_023228</name>
</gene>
<evidence type="ECO:0000259" key="5">
    <source>
        <dbReference type="Pfam" id="PF12134"/>
    </source>
</evidence>
<dbReference type="InterPro" id="IPR012337">
    <property type="entry name" value="RNaseH-like_sf"/>
</dbReference>
<sequence length="1257" mass="147088">MASRQCIRGHHSSFFFTFNGVGSKDIKIEIFSFRIRRDRPNNPNFNGAFKFVPRAVMKLLENMPMPWEKERHDEFIEDALKIYATTVHWLEARKYAPIPFPPISYKHDRELLTLALERLKESSSVDLTSNQQQQEELHLIQEAYDNPLKALEHIKRHLLTQSSFKEVGIEFMDDGGYTIDFLEKITNAFLDQYLWYEADKRHLFPNWIKPADSEPPPLLVYNWCQGINNLQDVWDTDNGQRVVMLQTKFEKFFEKIDLDLLKRLLRLVLDHNIADYVSVKINVALAYKDTDADMSYTNTYGLIGGLPFTSFAAQFYGLALDLLVLGLFRASEIAGPPHIPNKLMNFWDTEVEIHHRTRLYTRYIDKIYIMYKFTKEEAQDVIQRYLDKPHDVNNENMEGYNEKNCWPTYARMSLTEDDVNLGRSVFWDMKSRLPQSFTTLEWENSFVSVYSKDNPNLLFSMCGFEVCIRPHIRMHPENFSKIRDGVWNLQNEQTNDRTAVAFLRVDEEQIKIFENRVMQILMSPESTTFTKIVNKWNTALIGLMTYFREATVNTKKLLDLLANCENKIQKRIENGLSRKMLNRFPPVIFYAPREIGGLGMFSMGQIVIPQTNLPYSKHTDVGDMSDKEKQLIPNLYRYIYPWESEFIDSQRVWADYGLQRQEAQAQNRRLTLEDLEDSWDRGVPRINTLFEKDRHTLACDKGWRVRAHFNQYQVLKPKPFWWTHQKHDGTLWNLQNYQSDVIQALGGVEGILEHTLFKGMGLFWDKLSGFESVKHKKLTKVEKIAQNEMLKKRFSLWWSPTINRASFDVDFSVPLDLTGVLMHREIPTLEIALSDIFRGQLPHEIYHTVLCRLYEEMSGLSDVKTSLMYPSQCCSFTGSSSIILNLRHVCGWPISKPSLLAESEDYSDGRYCSQYWIAVVLRWGDYDSHDIERYTREKYMTFTSVSPSEYPLYPYTHGVVIGIDLAYNLHSAFGNWFPGLKYLIAETMNDIMESNQHLCKLRKRIRKALQLRCSSEATVSSQNYGEIFSSNKITWFVDETDFHLDTKRTAIIFDPKMGKLYLQVFDSSAYWAGKENAVKLARRKTAELVSKVVGSLPQQKRPEVIISIRHEMMEHLETQLAEYPNIVIKESEIPQLPFKEFLHIQRVEEYLISKAKEPQQMCLFNIYDDWLQSLSSYEAFSRLIMVLRGLHKNIELTKLFLKPDESVVIAKNKFWPSLTLDQWMKVEFDLSDLIYPGYLKKSNILTGQDERYSACPG</sequence>
<feature type="domain" description="PRO8NT" evidence="1">
    <location>
        <begin position="44"/>
        <end position="72"/>
    </location>
</feature>
<proteinExistence type="predicted"/>
<reference evidence="6 7" key="1">
    <citation type="submission" date="2024-04" db="EMBL/GenBank/DDBJ databases">
        <title>Genome assembly C_amara_ONT_v2.</title>
        <authorList>
            <person name="Yant L."/>
            <person name="Moore C."/>
            <person name="Slenker M."/>
        </authorList>
    </citation>
    <scope>NUCLEOTIDE SEQUENCE [LARGE SCALE GENOMIC DNA]</scope>
    <source>
        <tissue evidence="6">Leaf</tissue>
    </source>
</reference>